<dbReference type="GO" id="GO:0043386">
    <property type="term" value="P:mycotoxin biosynthetic process"/>
    <property type="evidence" value="ECO:0007669"/>
    <property type="project" value="InterPro"/>
</dbReference>
<protein>
    <recommendedName>
        <fullName evidence="14">Oxidase ustYa</fullName>
    </recommendedName>
</protein>
<name>A0AAN7AEV3_9PEZI</name>
<comment type="subcellular location">
    <subcellularLocation>
        <location evidence="1">Membrane</location>
        <topology evidence="1">Single-pass membrane protein</topology>
    </subcellularLocation>
</comment>
<keyword evidence="5" id="KW-0560">Oxidoreductase</keyword>
<reference evidence="12" key="2">
    <citation type="submission" date="2023-05" db="EMBL/GenBank/DDBJ databases">
        <authorList>
            <consortium name="Lawrence Berkeley National Laboratory"/>
            <person name="Steindorff A."/>
            <person name="Hensen N."/>
            <person name="Bonometti L."/>
            <person name="Westerberg I."/>
            <person name="Brannstrom I.O."/>
            <person name="Guillou S."/>
            <person name="Cros-Aarteil S."/>
            <person name="Calhoun S."/>
            <person name="Haridas S."/>
            <person name="Kuo A."/>
            <person name="Mondo S."/>
            <person name="Pangilinan J."/>
            <person name="Riley R."/>
            <person name="Labutti K."/>
            <person name="Andreopoulos B."/>
            <person name="Lipzen A."/>
            <person name="Chen C."/>
            <person name="Yanf M."/>
            <person name="Daum C."/>
            <person name="Ng V."/>
            <person name="Clum A."/>
            <person name="Ohm R."/>
            <person name="Martin F."/>
            <person name="Silar P."/>
            <person name="Natvig D."/>
            <person name="Lalanne C."/>
            <person name="Gautier V."/>
            <person name="Ament-Velasquez S.L."/>
            <person name="Kruys A."/>
            <person name="Hutchinson M.I."/>
            <person name="Powell A.J."/>
            <person name="Barry K."/>
            <person name="Miller A.N."/>
            <person name="Grigoriev I.V."/>
            <person name="Debuchy R."/>
            <person name="Gladieux P."/>
            <person name="Thoren M.H."/>
            <person name="Johannesson H."/>
        </authorList>
    </citation>
    <scope>NUCLEOTIDE SEQUENCE</scope>
    <source>
        <strain evidence="12">PSN309</strain>
    </source>
</reference>
<comment type="pathway">
    <text evidence="2">Mycotoxin biosynthesis.</text>
</comment>
<evidence type="ECO:0000256" key="4">
    <source>
        <dbReference type="ARBA" id="ARBA00022989"/>
    </source>
</evidence>
<evidence type="ECO:0000313" key="13">
    <source>
        <dbReference type="Proteomes" id="UP001302126"/>
    </source>
</evidence>
<evidence type="ECO:0000256" key="6">
    <source>
        <dbReference type="ARBA" id="ARBA00023026"/>
    </source>
</evidence>
<accession>A0AAN7AEV3</accession>
<evidence type="ECO:0000256" key="11">
    <source>
        <dbReference type="SAM" id="Phobius"/>
    </source>
</evidence>
<comment type="similarity">
    <text evidence="9">Belongs to the ustYa family.</text>
</comment>
<gene>
    <name evidence="12" type="ORF">QBC35DRAFT_505561</name>
</gene>
<dbReference type="AlphaFoldDB" id="A0AAN7AEV3"/>
<dbReference type="InterPro" id="IPR021765">
    <property type="entry name" value="UstYa-like"/>
</dbReference>
<keyword evidence="8" id="KW-0325">Glycoprotein</keyword>
<dbReference type="PANTHER" id="PTHR33365">
    <property type="entry name" value="YALI0B05434P"/>
    <property type="match status" value="1"/>
</dbReference>
<feature type="region of interest" description="Disordered" evidence="10">
    <location>
        <begin position="1"/>
        <end position="91"/>
    </location>
</feature>
<keyword evidence="4 11" id="KW-1133">Transmembrane helix</keyword>
<dbReference type="GO" id="GO:0016491">
    <property type="term" value="F:oxidoreductase activity"/>
    <property type="evidence" value="ECO:0007669"/>
    <property type="project" value="UniProtKB-KW"/>
</dbReference>
<proteinExistence type="inferred from homology"/>
<evidence type="ECO:0008006" key="14">
    <source>
        <dbReference type="Google" id="ProtNLM"/>
    </source>
</evidence>
<dbReference type="EMBL" id="MU864481">
    <property type="protein sequence ID" value="KAK4184613.1"/>
    <property type="molecule type" value="Genomic_DNA"/>
</dbReference>
<sequence length="321" mass="36424">MMQPLPSPGYYHDQIQPTENGLDDDDYDEDNTIHHLRPETSSTTRLMATHHDDNDDEEDREKAGPTTAWSDASTVHHDSPAPQLSHHRRSRRRRKRSICTIFRSVLDTVLLLVILALLVERRWYRSVIIQRERDQQSSSPEFELAGDITGFAPRFPQKITTFSPSPSFLPPNASDFFTAPVRKAWLSIVPKGLGYVLVNSTSSYNNLPHPVKGYPSSTFTTSVTHQLHCLHTIVSVVSAYESGRKDMLPQDGTGVWHLGHCFDYLRQSIMCCGDTALEGQHTTFPPEFVGSDGWDAKHVCKDYDAIKEYLEGERVDDEVWI</sequence>
<dbReference type="PANTHER" id="PTHR33365:SF11">
    <property type="entry name" value="TAT PATHWAY SIGNAL SEQUENCE"/>
    <property type="match status" value="1"/>
</dbReference>
<dbReference type="Pfam" id="PF11807">
    <property type="entry name" value="UstYa"/>
    <property type="match status" value="1"/>
</dbReference>
<evidence type="ECO:0000256" key="5">
    <source>
        <dbReference type="ARBA" id="ARBA00023002"/>
    </source>
</evidence>
<comment type="caution">
    <text evidence="12">The sequence shown here is derived from an EMBL/GenBank/DDBJ whole genome shotgun (WGS) entry which is preliminary data.</text>
</comment>
<evidence type="ECO:0000256" key="7">
    <source>
        <dbReference type="ARBA" id="ARBA00023136"/>
    </source>
</evidence>
<evidence type="ECO:0000256" key="8">
    <source>
        <dbReference type="ARBA" id="ARBA00023180"/>
    </source>
</evidence>
<keyword evidence="6" id="KW-0843">Virulence</keyword>
<evidence type="ECO:0000256" key="9">
    <source>
        <dbReference type="ARBA" id="ARBA00035112"/>
    </source>
</evidence>
<dbReference type="Proteomes" id="UP001302126">
    <property type="component" value="Unassembled WGS sequence"/>
</dbReference>
<organism evidence="12 13">
    <name type="scientific">Podospora australis</name>
    <dbReference type="NCBI Taxonomy" id="1536484"/>
    <lineage>
        <taxon>Eukaryota</taxon>
        <taxon>Fungi</taxon>
        <taxon>Dikarya</taxon>
        <taxon>Ascomycota</taxon>
        <taxon>Pezizomycotina</taxon>
        <taxon>Sordariomycetes</taxon>
        <taxon>Sordariomycetidae</taxon>
        <taxon>Sordariales</taxon>
        <taxon>Podosporaceae</taxon>
        <taxon>Podospora</taxon>
    </lineage>
</organism>
<keyword evidence="7 11" id="KW-0472">Membrane</keyword>
<reference evidence="12" key="1">
    <citation type="journal article" date="2023" name="Mol. Phylogenet. Evol.">
        <title>Genome-scale phylogeny and comparative genomics of the fungal order Sordariales.</title>
        <authorList>
            <person name="Hensen N."/>
            <person name="Bonometti L."/>
            <person name="Westerberg I."/>
            <person name="Brannstrom I.O."/>
            <person name="Guillou S."/>
            <person name="Cros-Aarteil S."/>
            <person name="Calhoun S."/>
            <person name="Haridas S."/>
            <person name="Kuo A."/>
            <person name="Mondo S."/>
            <person name="Pangilinan J."/>
            <person name="Riley R."/>
            <person name="LaButti K."/>
            <person name="Andreopoulos B."/>
            <person name="Lipzen A."/>
            <person name="Chen C."/>
            <person name="Yan M."/>
            <person name="Daum C."/>
            <person name="Ng V."/>
            <person name="Clum A."/>
            <person name="Steindorff A."/>
            <person name="Ohm R.A."/>
            <person name="Martin F."/>
            <person name="Silar P."/>
            <person name="Natvig D.O."/>
            <person name="Lalanne C."/>
            <person name="Gautier V."/>
            <person name="Ament-Velasquez S.L."/>
            <person name="Kruys A."/>
            <person name="Hutchinson M.I."/>
            <person name="Powell A.J."/>
            <person name="Barry K."/>
            <person name="Miller A.N."/>
            <person name="Grigoriev I.V."/>
            <person name="Debuchy R."/>
            <person name="Gladieux P."/>
            <person name="Hiltunen Thoren M."/>
            <person name="Johannesson H."/>
        </authorList>
    </citation>
    <scope>NUCLEOTIDE SEQUENCE</scope>
    <source>
        <strain evidence="12">PSN309</strain>
    </source>
</reference>
<evidence type="ECO:0000256" key="2">
    <source>
        <dbReference type="ARBA" id="ARBA00004685"/>
    </source>
</evidence>
<evidence type="ECO:0000256" key="3">
    <source>
        <dbReference type="ARBA" id="ARBA00022692"/>
    </source>
</evidence>
<evidence type="ECO:0000313" key="12">
    <source>
        <dbReference type="EMBL" id="KAK4184613.1"/>
    </source>
</evidence>
<dbReference type="GO" id="GO:0016020">
    <property type="term" value="C:membrane"/>
    <property type="evidence" value="ECO:0007669"/>
    <property type="project" value="UniProtKB-SubCell"/>
</dbReference>
<feature type="transmembrane region" description="Helical" evidence="11">
    <location>
        <begin position="98"/>
        <end position="119"/>
    </location>
</feature>
<evidence type="ECO:0000256" key="10">
    <source>
        <dbReference type="SAM" id="MobiDB-lite"/>
    </source>
</evidence>
<keyword evidence="3 11" id="KW-0812">Transmembrane</keyword>
<feature type="compositionally biased region" description="Acidic residues" evidence="10">
    <location>
        <begin position="21"/>
        <end position="30"/>
    </location>
</feature>
<keyword evidence="13" id="KW-1185">Reference proteome</keyword>
<evidence type="ECO:0000256" key="1">
    <source>
        <dbReference type="ARBA" id="ARBA00004167"/>
    </source>
</evidence>